<dbReference type="EMBL" id="JAPQKH010000004">
    <property type="protein sequence ID" value="KAJ5100616.1"/>
    <property type="molecule type" value="Genomic_DNA"/>
</dbReference>
<reference evidence="1" key="1">
    <citation type="submission" date="2022-11" db="EMBL/GenBank/DDBJ databases">
        <authorList>
            <person name="Petersen C."/>
        </authorList>
    </citation>
    <scope>NUCLEOTIDE SEQUENCE</scope>
    <source>
        <strain evidence="1">IBT 30069</strain>
    </source>
</reference>
<protein>
    <submittedName>
        <fullName evidence="1">Uncharacterized protein</fullName>
    </submittedName>
</protein>
<reference evidence="1" key="2">
    <citation type="journal article" date="2023" name="IMA Fungus">
        <title>Comparative genomic study of the Penicillium genus elucidates a diverse pangenome and 15 lateral gene transfer events.</title>
        <authorList>
            <person name="Petersen C."/>
            <person name="Sorensen T."/>
            <person name="Nielsen M.R."/>
            <person name="Sondergaard T.E."/>
            <person name="Sorensen J.L."/>
            <person name="Fitzpatrick D.A."/>
            <person name="Frisvad J.C."/>
            <person name="Nielsen K.L."/>
        </authorList>
    </citation>
    <scope>NUCLEOTIDE SEQUENCE</scope>
    <source>
        <strain evidence="1">IBT 30069</strain>
    </source>
</reference>
<gene>
    <name evidence="1" type="ORF">N7456_006668</name>
</gene>
<organism evidence="1 2">
    <name type="scientific">Penicillium angulare</name>
    <dbReference type="NCBI Taxonomy" id="116970"/>
    <lineage>
        <taxon>Eukaryota</taxon>
        <taxon>Fungi</taxon>
        <taxon>Dikarya</taxon>
        <taxon>Ascomycota</taxon>
        <taxon>Pezizomycotina</taxon>
        <taxon>Eurotiomycetes</taxon>
        <taxon>Eurotiomycetidae</taxon>
        <taxon>Eurotiales</taxon>
        <taxon>Aspergillaceae</taxon>
        <taxon>Penicillium</taxon>
    </lineage>
</organism>
<comment type="caution">
    <text evidence="1">The sequence shown here is derived from an EMBL/GenBank/DDBJ whole genome shotgun (WGS) entry which is preliminary data.</text>
</comment>
<dbReference type="AlphaFoldDB" id="A0A9W9FI48"/>
<evidence type="ECO:0000313" key="2">
    <source>
        <dbReference type="Proteomes" id="UP001149165"/>
    </source>
</evidence>
<keyword evidence="2" id="KW-1185">Reference proteome</keyword>
<name>A0A9W9FI48_9EURO</name>
<dbReference type="Proteomes" id="UP001149165">
    <property type="component" value="Unassembled WGS sequence"/>
</dbReference>
<sequence length="139" mass="15677">MLCTGKIPATLLQTPAMQTQHMILHLHMDIREVRPVLPVLRRRSHNLALCARQDPRGQGARPQDMTVAVATLVIDHRHKDDPELPEEVVHRLDKVKASMAHSPLFLLDEPRETLEAIEILEILETLETLEADVALPLAD</sequence>
<evidence type="ECO:0000313" key="1">
    <source>
        <dbReference type="EMBL" id="KAJ5100616.1"/>
    </source>
</evidence>
<proteinExistence type="predicted"/>
<accession>A0A9W9FI48</accession>